<proteinExistence type="predicted"/>
<dbReference type="Pfam" id="PF23493">
    <property type="entry name" value="CysS_C"/>
    <property type="match status" value="1"/>
</dbReference>
<feature type="domain" description="Cysteinyl-tRNA ligase anticodon binding" evidence="1">
    <location>
        <begin position="202"/>
        <end position="244"/>
    </location>
</feature>
<evidence type="ECO:0000313" key="3">
    <source>
        <dbReference type="Proteomes" id="UP000693970"/>
    </source>
</evidence>
<dbReference type="GO" id="GO:0006423">
    <property type="term" value="P:cysteinyl-tRNA aminoacylation"/>
    <property type="evidence" value="ECO:0007669"/>
    <property type="project" value="TreeGrafter"/>
</dbReference>
<comment type="caution">
    <text evidence="2">The sequence shown here is derived from an EMBL/GenBank/DDBJ whole genome shotgun (WGS) entry which is preliminary data.</text>
</comment>
<evidence type="ECO:0000313" key="2">
    <source>
        <dbReference type="EMBL" id="KAG7370221.1"/>
    </source>
</evidence>
<protein>
    <submittedName>
        <fullName evidence="2">Cysteinyl-tRNA synthetase</fullName>
    </submittedName>
</protein>
<sequence>MSKSLGNFLTLRGACPHSKDVRAYRFLVMSSQYSKPLSFTPDAMSAAKNSLKRIDKVMTQIETALSENDNNNNIINDESGSPSSLIVQQGVVPKAMEQFEMALLDDLSMPRASASLFSLIKAAEKELKRGFAVASSSSSSPTDDKVPMDLVGLHSIAAALRRMDTVFGIFYNVPLTEEEQKQAAAAAGTMEHSDDTSPIETVPEEVMVLVTQRTEAKQAKDWDLADSLRTRIAELGFVVKDVKGGDPVVTRSES</sequence>
<reference evidence="2" key="2">
    <citation type="submission" date="2021-04" db="EMBL/GenBank/DDBJ databases">
        <authorList>
            <person name="Podell S."/>
        </authorList>
    </citation>
    <scope>NUCLEOTIDE SEQUENCE</scope>
    <source>
        <strain evidence="2">Hildebrandi</strain>
    </source>
</reference>
<dbReference type="GO" id="GO:0005524">
    <property type="term" value="F:ATP binding"/>
    <property type="evidence" value="ECO:0007669"/>
    <property type="project" value="TreeGrafter"/>
</dbReference>
<dbReference type="GO" id="GO:0005737">
    <property type="term" value="C:cytoplasm"/>
    <property type="evidence" value="ECO:0007669"/>
    <property type="project" value="TreeGrafter"/>
</dbReference>
<accession>A0A9K3LZT6</accession>
<evidence type="ECO:0000259" key="1">
    <source>
        <dbReference type="Pfam" id="PF23493"/>
    </source>
</evidence>
<dbReference type="Proteomes" id="UP000693970">
    <property type="component" value="Unassembled WGS sequence"/>
</dbReference>
<gene>
    <name evidence="2" type="ORF">IV203_027967</name>
</gene>
<dbReference type="OrthoDB" id="438179at2759"/>
<reference evidence="2" key="1">
    <citation type="journal article" date="2021" name="Sci. Rep.">
        <title>Diploid genomic architecture of Nitzschia inconspicua, an elite biomass production diatom.</title>
        <authorList>
            <person name="Oliver A."/>
            <person name="Podell S."/>
            <person name="Pinowska A."/>
            <person name="Traller J.C."/>
            <person name="Smith S.R."/>
            <person name="McClure R."/>
            <person name="Beliaev A."/>
            <person name="Bohutskyi P."/>
            <person name="Hill E.A."/>
            <person name="Rabines A."/>
            <person name="Zheng H."/>
            <person name="Allen L.Z."/>
            <person name="Kuo A."/>
            <person name="Grigoriev I.V."/>
            <person name="Allen A.E."/>
            <person name="Hazlebeck D."/>
            <person name="Allen E.E."/>
        </authorList>
    </citation>
    <scope>NUCLEOTIDE SEQUENCE</scope>
    <source>
        <strain evidence="2">Hildebrandi</strain>
    </source>
</reference>
<name>A0A9K3LZT6_9STRA</name>
<dbReference type="GO" id="GO:0004817">
    <property type="term" value="F:cysteine-tRNA ligase activity"/>
    <property type="evidence" value="ECO:0007669"/>
    <property type="project" value="TreeGrafter"/>
</dbReference>
<dbReference type="EMBL" id="JAGRRH010000005">
    <property type="protein sequence ID" value="KAG7370221.1"/>
    <property type="molecule type" value="Genomic_DNA"/>
</dbReference>
<dbReference type="PANTHER" id="PTHR10890:SF25">
    <property type="entry name" value="CYSTEINE--TRNA LIGASE, CHLOROPLASTIC_MITOCHONDRIAL"/>
    <property type="match status" value="1"/>
</dbReference>
<dbReference type="AlphaFoldDB" id="A0A9K3LZT6"/>
<dbReference type="PANTHER" id="PTHR10890">
    <property type="entry name" value="CYSTEINYL-TRNA SYNTHETASE"/>
    <property type="match status" value="1"/>
</dbReference>
<dbReference type="InterPro" id="IPR024909">
    <property type="entry name" value="Cys-tRNA/MSH_ligase"/>
</dbReference>
<dbReference type="InterPro" id="IPR056411">
    <property type="entry name" value="CysS_C"/>
</dbReference>
<organism evidence="2 3">
    <name type="scientific">Nitzschia inconspicua</name>
    <dbReference type="NCBI Taxonomy" id="303405"/>
    <lineage>
        <taxon>Eukaryota</taxon>
        <taxon>Sar</taxon>
        <taxon>Stramenopiles</taxon>
        <taxon>Ochrophyta</taxon>
        <taxon>Bacillariophyta</taxon>
        <taxon>Bacillariophyceae</taxon>
        <taxon>Bacillariophycidae</taxon>
        <taxon>Bacillariales</taxon>
        <taxon>Bacillariaceae</taxon>
        <taxon>Nitzschia</taxon>
    </lineage>
</organism>
<keyword evidence="3" id="KW-1185">Reference proteome</keyword>